<dbReference type="RefSeq" id="WP_313500059.1">
    <property type="nucleotide sequence ID" value="NZ_CP134879.1"/>
</dbReference>
<protein>
    <submittedName>
        <fullName evidence="2">Uncharacterized protein</fullName>
    </submittedName>
</protein>
<organism evidence="2 3">
    <name type="scientific">Demequina capsici</name>
    <dbReference type="NCBI Taxonomy" id="3075620"/>
    <lineage>
        <taxon>Bacteria</taxon>
        <taxon>Bacillati</taxon>
        <taxon>Actinomycetota</taxon>
        <taxon>Actinomycetes</taxon>
        <taxon>Micrococcales</taxon>
        <taxon>Demequinaceae</taxon>
        <taxon>Demequina</taxon>
    </lineage>
</organism>
<dbReference type="Proteomes" id="UP001304125">
    <property type="component" value="Chromosome"/>
</dbReference>
<keyword evidence="1" id="KW-1133">Transmembrane helix</keyword>
<feature type="transmembrane region" description="Helical" evidence="1">
    <location>
        <begin position="33"/>
        <end position="52"/>
    </location>
</feature>
<sequence length="53" mass="5467">MGDEAPEPLEVTVARIEERLIAQGARIGRLEGMIAVVAVAIVGAIVTAAARVL</sequence>
<accession>A0AA96FBJ2</accession>
<keyword evidence="1" id="KW-0472">Membrane</keyword>
<name>A0AA96FBJ2_9MICO</name>
<evidence type="ECO:0000313" key="3">
    <source>
        <dbReference type="Proteomes" id="UP001304125"/>
    </source>
</evidence>
<dbReference type="EMBL" id="CP134879">
    <property type="protein sequence ID" value="WNM25250.1"/>
    <property type="molecule type" value="Genomic_DNA"/>
</dbReference>
<keyword evidence="3" id="KW-1185">Reference proteome</keyword>
<evidence type="ECO:0000313" key="2">
    <source>
        <dbReference type="EMBL" id="WNM25250.1"/>
    </source>
</evidence>
<reference evidence="2 3" key="1">
    <citation type="submission" date="2023-09" db="EMBL/GenBank/DDBJ databases">
        <title>Demequina sp. a novel bacteria isolated from Capsicum annuum.</title>
        <authorList>
            <person name="Humaira Z."/>
            <person name="Lee J."/>
            <person name="Cho D."/>
        </authorList>
    </citation>
    <scope>NUCLEOTIDE SEQUENCE [LARGE SCALE GENOMIC DNA]</scope>
    <source>
        <strain evidence="2 3">OYTSA14</strain>
    </source>
</reference>
<keyword evidence="1" id="KW-0812">Transmembrane</keyword>
<proteinExistence type="predicted"/>
<dbReference type="AlphaFoldDB" id="A0AA96FBJ2"/>
<evidence type="ECO:0000256" key="1">
    <source>
        <dbReference type="SAM" id="Phobius"/>
    </source>
</evidence>
<gene>
    <name evidence="2" type="ORF">RN606_03625</name>
</gene>